<feature type="region of interest" description="Disordered" evidence="1">
    <location>
        <begin position="200"/>
        <end position="229"/>
    </location>
</feature>
<accession>A0A9W4DNY3</accession>
<sequence length="429" mass="45240">MVLQDRHDRPGDRAQGAVERGQRARPVGVPHPHAEPPGLELQGVRGGRQLAVLALGRDPRLAVELPRRGGAQVARGQLDHLEGQFERGQPLLLPGQQPLVLGLGLLGSGEDEHLDLVELVDPEDAAGVLAVRAGLAPVARREAGIPQRQPGRVDDLVHVVGGQRDLGGADQVEVVLVEVVDVVLDLAQIAGARHGRGLDQVRRQHRGESGRGGLRDRRVDQGQLQQGTDAGEVVEARARHLGAALGVDGAEQFAQLQVVAGGEALGCEVARCAVLLQDDEVLLAADRGVGVDDVAQFEQQPLGLLGRFVLLGVGRLDRGRQLAGPPQQLGLLVTLSLGDQLAEPLLLGAQLVETGPGRPAAFVGGEQGVDECDVLSTGALGGAHTVGVLTKQAKVDHGYRLPGRGRRPRQVRGFMTDMSTSRQKRGKSI</sequence>
<dbReference type="AlphaFoldDB" id="A0A9W4DNY3"/>
<comment type="caution">
    <text evidence="2">The sequence shown here is derived from an EMBL/GenBank/DDBJ whole genome shotgun (WGS) entry which is preliminary data.</text>
</comment>
<gene>
    <name evidence="2" type="ORF">SCOCK_200040</name>
</gene>
<keyword evidence="3" id="KW-1185">Reference proteome</keyword>
<reference evidence="2" key="1">
    <citation type="submission" date="2021-05" db="EMBL/GenBank/DDBJ databases">
        <authorList>
            <person name="Arsene-Ploetze F."/>
        </authorList>
    </citation>
    <scope>NUCLEOTIDE SEQUENCE</scope>
    <source>
        <strain evidence="2">DSM 42138</strain>
    </source>
</reference>
<evidence type="ECO:0000313" key="3">
    <source>
        <dbReference type="Proteomes" id="UP001152519"/>
    </source>
</evidence>
<organism evidence="2 3">
    <name type="scientific">Actinacidiphila cocklensis</name>
    <dbReference type="NCBI Taxonomy" id="887465"/>
    <lineage>
        <taxon>Bacteria</taxon>
        <taxon>Bacillati</taxon>
        <taxon>Actinomycetota</taxon>
        <taxon>Actinomycetes</taxon>
        <taxon>Kitasatosporales</taxon>
        <taxon>Streptomycetaceae</taxon>
        <taxon>Actinacidiphila</taxon>
    </lineage>
</organism>
<evidence type="ECO:0000313" key="2">
    <source>
        <dbReference type="EMBL" id="CAG6393428.1"/>
    </source>
</evidence>
<proteinExistence type="predicted"/>
<feature type="compositionally biased region" description="Basic and acidic residues" evidence="1">
    <location>
        <begin position="200"/>
        <end position="220"/>
    </location>
</feature>
<dbReference type="Proteomes" id="UP001152519">
    <property type="component" value="Unassembled WGS sequence"/>
</dbReference>
<dbReference type="EMBL" id="CAJSLV010000049">
    <property type="protein sequence ID" value="CAG6393428.1"/>
    <property type="molecule type" value="Genomic_DNA"/>
</dbReference>
<evidence type="ECO:0000256" key="1">
    <source>
        <dbReference type="SAM" id="MobiDB-lite"/>
    </source>
</evidence>
<name>A0A9W4DNY3_9ACTN</name>
<feature type="compositionally biased region" description="Basic and acidic residues" evidence="1">
    <location>
        <begin position="1"/>
        <end position="12"/>
    </location>
</feature>
<feature type="region of interest" description="Disordered" evidence="1">
    <location>
        <begin position="1"/>
        <end position="38"/>
    </location>
</feature>
<protein>
    <submittedName>
        <fullName evidence="2">Uncharacterized protein</fullName>
    </submittedName>
</protein>